<evidence type="ECO:0000256" key="6">
    <source>
        <dbReference type="ARBA" id="ARBA00022781"/>
    </source>
</evidence>
<feature type="transmembrane region" description="Helical" evidence="11">
    <location>
        <begin position="44"/>
        <end position="70"/>
    </location>
</feature>
<comment type="subcellular location">
    <subcellularLocation>
        <location evidence="1">Membrane</location>
        <topology evidence="1">Multi-pass membrane protein</topology>
    </subcellularLocation>
</comment>
<accession>A0A8C7CRL7</accession>
<keyword evidence="6" id="KW-0375">Hydrogen ion transport</keyword>
<keyword evidence="13" id="KW-1185">Reference proteome</keyword>
<evidence type="ECO:0000256" key="3">
    <source>
        <dbReference type="ARBA" id="ARBA00022448"/>
    </source>
</evidence>
<keyword evidence="8" id="KW-0406">Ion transport</keyword>
<comment type="similarity">
    <text evidence="2">Belongs to the ATPase A chain family.</text>
</comment>
<evidence type="ECO:0000256" key="10">
    <source>
        <dbReference type="ARBA" id="ARBA00023310"/>
    </source>
</evidence>
<name>A0A8C7CRL7_ONCKI</name>
<organism evidence="12 13">
    <name type="scientific">Oncorhynchus kisutch</name>
    <name type="common">Coho salmon</name>
    <name type="synonym">Salmo kisutch</name>
    <dbReference type="NCBI Taxonomy" id="8019"/>
    <lineage>
        <taxon>Eukaryota</taxon>
        <taxon>Metazoa</taxon>
        <taxon>Chordata</taxon>
        <taxon>Craniata</taxon>
        <taxon>Vertebrata</taxon>
        <taxon>Euteleostomi</taxon>
        <taxon>Actinopterygii</taxon>
        <taxon>Neopterygii</taxon>
        <taxon>Teleostei</taxon>
        <taxon>Protacanthopterygii</taxon>
        <taxon>Salmoniformes</taxon>
        <taxon>Salmonidae</taxon>
        <taxon>Salmoninae</taxon>
        <taxon>Oncorhynchus</taxon>
    </lineage>
</organism>
<evidence type="ECO:0000313" key="12">
    <source>
        <dbReference type="Ensembl" id="ENSOKIP00005004083.1"/>
    </source>
</evidence>
<evidence type="ECO:0000256" key="1">
    <source>
        <dbReference type="ARBA" id="ARBA00004141"/>
    </source>
</evidence>
<dbReference type="GO" id="GO:1902600">
    <property type="term" value="P:proton transmembrane transport"/>
    <property type="evidence" value="ECO:0007669"/>
    <property type="project" value="UniProtKB-KW"/>
</dbReference>
<evidence type="ECO:0000256" key="8">
    <source>
        <dbReference type="ARBA" id="ARBA00023065"/>
    </source>
</evidence>
<dbReference type="GO" id="GO:0006754">
    <property type="term" value="P:ATP biosynthetic process"/>
    <property type="evidence" value="ECO:0007669"/>
    <property type="project" value="UniProtKB-KW"/>
</dbReference>
<keyword evidence="10" id="KW-0066">ATP synthesis</keyword>
<dbReference type="AlphaFoldDB" id="A0A8C7CRL7"/>
<dbReference type="SUPFAM" id="SSF81336">
    <property type="entry name" value="F1F0 ATP synthase subunit A"/>
    <property type="match status" value="1"/>
</dbReference>
<dbReference type="GO" id="GO:0045259">
    <property type="term" value="C:proton-transporting ATP synthase complex"/>
    <property type="evidence" value="ECO:0007669"/>
    <property type="project" value="UniProtKB-KW"/>
</dbReference>
<dbReference type="Proteomes" id="UP000694557">
    <property type="component" value="Unassembled WGS sequence"/>
</dbReference>
<dbReference type="Ensembl" id="ENSOKIT00005004275.1">
    <property type="protein sequence ID" value="ENSOKIP00005004083.1"/>
    <property type="gene ID" value="ENSOKIG00005001844.1"/>
</dbReference>
<protein>
    <submittedName>
        <fullName evidence="12">Uncharacterized protein</fullName>
    </submittedName>
</protein>
<reference evidence="12" key="2">
    <citation type="submission" date="2025-09" db="UniProtKB">
        <authorList>
            <consortium name="Ensembl"/>
        </authorList>
    </citation>
    <scope>IDENTIFICATION</scope>
</reference>
<proteinExistence type="inferred from homology"/>
<keyword evidence="3" id="KW-0813">Transport</keyword>
<keyword evidence="9 11" id="KW-0472">Membrane</keyword>
<evidence type="ECO:0000256" key="2">
    <source>
        <dbReference type="ARBA" id="ARBA00006810"/>
    </source>
</evidence>
<reference evidence="12" key="1">
    <citation type="submission" date="2025-08" db="UniProtKB">
        <authorList>
            <consortium name="Ensembl"/>
        </authorList>
    </citation>
    <scope>IDENTIFICATION</scope>
</reference>
<keyword evidence="5 11" id="KW-0812">Transmembrane</keyword>
<evidence type="ECO:0000256" key="7">
    <source>
        <dbReference type="ARBA" id="ARBA00022989"/>
    </source>
</evidence>
<evidence type="ECO:0000313" key="13">
    <source>
        <dbReference type="Proteomes" id="UP000694557"/>
    </source>
</evidence>
<evidence type="ECO:0000256" key="9">
    <source>
        <dbReference type="ARBA" id="ARBA00023136"/>
    </source>
</evidence>
<keyword evidence="7 11" id="KW-1133">Transmembrane helix</keyword>
<dbReference type="InterPro" id="IPR035908">
    <property type="entry name" value="F0_ATP_A_sf"/>
</dbReference>
<keyword evidence="4" id="KW-0138">CF(0)</keyword>
<sequence length="74" mass="8341">MSEREREKTISLFIRPLATSNLTNGNSSLCPPTHRRTVATLTAIVLFLLTLLQISVAIIEAYVFVLLLYLQEHV</sequence>
<evidence type="ECO:0000256" key="11">
    <source>
        <dbReference type="SAM" id="Phobius"/>
    </source>
</evidence>
<evidence type="ECO:0000256" key="4">
    <source>
        <dbReference type="ARBA" id="ARBA00022547"/>
    </source>
</evidence>
<evidence type="ECO:0000256" key="5">
    <source>
        <dbReference type="ARBA" id="ARBA00022692"/>
    </source>
</evidence>